<dbReference type="InterPro" id="IPR015143">
    <property type="entry name" value="L27_1"/>
</dbReference>
<dbReference type="EMBL" id="JAUZQC010000025">
    <property type="protein sequence ID" value="KAK5848018.1"/>
    <property type="molecule type" value="Genomic_DNA"/>
</dbReference>
<organism evidence="3 4">
    <name type="scientific">Eleginops maclovinus</name>
    <name type="common">Patagonian blennie</name>
    <name type="synonym">Eleginus maclovinus</name>
    <dbReference type="NCBI Taxonomy" id="56733"/>
    <lineage>
        <taxon>Eukaryota</taxon>
        <taxon>Metazoa</taxon>
        <taxon>Chordata</taxon>
        <taxon>Craniata</taxon>
        <taxon>Vertebrata</taxon>
        <taxon>Euteleostomi</taxon>
        <taxon>Actinopterygii</taxon>
        <taxon>Neopterygii</taxon>
        <taxon>Teleostei</taxon>
        <taxon>Neoteleostei</taxon>
        <taxon>Acanthomorphata</taxon>
        <taxon>Eupercaria</taxon>
        <taxon>Perciformes</taxon>
        <taxon>Notothenioidei</taxon>
        <taxon>Eleginopidae</taxon>
        <taxon>Eleginops</taxon>
    </lineage>
</organism>
<evidence type="ECO:0000256" key="1">
    <source>
        <dbReference type="SAM" id="MobiDB-lite"/>
    </source>
</evidence>
<proteinExistence type="predicted"/>
<comment type="caution">
    <text evidence="3">The sequence shown here is derived from an EMBL/GenBank/DDBJ whole genome shotgun (WGS) entry which is preliminary data.</text>
</comment>
<protein>
    <recommendedName>
        <fullName evidence="2">L27 domain-containing protein</fullName>
    </recommendedName>
</protein>
<dbReference type="Proteomes" id="UP001346869">
    <property type="component" value="Unassembled WGS sequence"/>
</dbReference>
<name>A0AAN8AAG7_ELEMC</name>
<keyword evidence="4" id="KW-1185">Reference proteome</keyword>
<dbReference type="AlphaFoldDB" id="A0AAN8AAG7"/>
<dbReference type="Pfam" id="PF09058">
    <property type="entry name" value="L27_1"/>
    <property type="match status" value="1"/>
</dbReference>
<accession>A0AAN8AAG7</accession>
<feature type="compositionally biased region" description="Polar residues" evidence="1">
    <location>
        <begin position="81"/>
        <end position="105"/>
    </location>
</feature>
<sequence>MPLKRKDTQRALQVMEACQASVADGVKGRAEKLLNVFQSDLFQALLDIQEFYELTVCENQTMTSRPHTPAQVQPPPPPPSLQSTGQHPSLLPSNSCCSVTGATAA</sequence>
<dbReference type="InterPro" id="IPR004172">
    <property type="entry name" value="L27_dom"/>
</dbReference>
<dbReference type="Gene3D" id="1.10.287.470">
    <property type="entry name" value="Helix hairpin bin"/>
    <property type="match status" value="1"/>
</dbReference>
<evidence type="ECO:0000313" key="4">
    <source>
        <dbReference type="Proteomes" id="UP001346869"/>
    </source>
</evidence>
<dbReference type="PROSITE" id="PS51022">
    <property type="entry name" value="L27"/>
    <property type="match status" value="1"/>
</dbReference>
<evidence type="ECO:0000259" key="2">
    <source>
        <dbReference type="PROSITE" id="PS51022"/>
    </source>
</evidence>
<feature type="domain" description="L27" evidence="2">
    <location>
        <begin position="4"/>
        <end position="60"/>
    </location>
</feature>
<dbReference type="InterPro" id="IPR036892">
    <property type="entry name" value="L27_dom_sf"/>
</dbReference>
<reference evidence="3 4" key="1">
    <citation type="journal article" date="2023" name="Genes (Basel)">
        <title>Chromosome-Level Genome Assembly and Circadian Gene Repertoire of the Patagonia Blennie Eleginops maclovinus-The Closest Ancestral Proxy of Antarctic Cryonotothenioids.</title>
        <authorList>
            <person name="Cheng C.C."/>
            <person name="Rivera-Colon A.G."/>
            <person name="Minhas B.F."/>
            <person name="Wilson L."/>
            <person name="Rayamajhi N."/>
            <person name="Vargas-Chacoff L."/>
            <person name="Catchen J.M."/>
        </authorList>
    </citation>
    <scope>NUCLEOTIDE SEQUENCE [LARGE SCALE GENOMIC DNA]</scope>
    <source>
        <strain evidence="3">JMC-PN-2008</strain>
    </source>
</reference>
<dbReference type="SUPFAM" id="SSF101288">
    <property type="entry name" value="L27 domain"/>
    <property type="match status" value="1"/>
</dbReference>
<feature type="region of interest" description="Disordered" evidence="1">
    <location>
        <begin position="62"/>
        <end position="105"/>
    </location>
</feature>
<reference evidence="3 4" key="2">
    <citation type="journal article" date="2023" name="Mol. Biol. Evol.">
        <title>Genomics of Secondarily Temperate Adaptation in the Only Non-Antarctic Icefish.</title>
        <authorList>
            <person name="Rivera-Colon A.G."/>
            <person name="Rayamajhi N."/>
            <person name="Minhas B.F."/>
            <person name="Madrigal G."/>
            <person name="Bilyk K.T."/>
            <person name="Yoon V."/>
            <person name="Hune M."/>
            <person name="Gregory S."/>
            <person name="Cheng C.H.C."/>
            <person name="Catchen J.M."/>
        </authorList>
    </citation>
    <scope>NUCLEOTIDE SEQUENCE [LARGE SCALE GENOMIC DNA]</scope>
    <source>
        <strain evidence="3">JMC-PN-2008</strain>
    </source>
</reference>
<evidence type="ECO:0000313" key="3">
    <source>
        <dbReference type="EMBL" id="KAK5848018.1"/>
    </source>
</evidence>
<gene>
    <name evidence="3" type="ORF">PBY51_005674</name>
</gene>